<dbReference type="AlphaFoldDB" id="A0A7J4IT81"/>
<proteinExistence type="predicted"/>
<name>A0A7J4IT81_9ARCH</name>
<dbReference type="Proteomes" id="UP000683213">
    <property type="component" value="Unassembled WGS sequence"/>
</dbReference>
<reference evidence="3" key="2">
    <citation type="submission" date="2021-03" db="EMBL/GenBank/DDBJ databases">
        <authorList>
            <person name="Jaffe A."/>
        </authorList>
    </citation>
    <scope>NUCLEOTIDE SEQUENCE</scope>
    <source>
        <strain evidence="3">RIFCSPHIGHO2_01_FULL_GW2011_AR10_43_9</strain>
    </source>
</reference>
<accession>A0A7J4IT81</accession>
<protein>
    <submittedName>
        <fullName evidence="2">Uncharacterized protein</fullName>
    </submittedName>
</protein>
<reference evidence="4" key="1">
    <citation type="journal article" date="2020" name="bioRxiv">
        <title>A rank-normalized archaeal taxonomy based on genome phylogeny resolves widespread incomplete and uneven classifications.</title>
        <authorList>
            <person name="Rinke C."/>
            <person name="Chuvochina M."/>
            <person name="Mussig A.J."/>
            <person name="Chaumeil P.-A."/>
            <person name="Waite D.W."/>
            <person name="Whitman W.B."/>
            <person name="Parks D.H."/>
            <person name="Hugenholtz P."/>
        </authorList>
    </citation>
    <scope>NUCLEOTIDE SEQUENCE [LARGE SCALE GENOMIC DNA]</scope>
</reference>
<feature type="compositionally biased region" description="Basic residues" evidence="1">
    <location>
        <begin position="89"/>
        <end position="103"/>
    </location>
</feature>
<evidence type="ECO:0000313" key="2">
    <source>
        <dbReference type="EMBL" id="HIH07954.1"/>
    </source>
</evidence>
<evidence type="ECO:0000313" key="4">
    <source>
        <dbReference type="Proteomes" id="UP000577419"/>
    </source>
</evidence>
<dbReference type="EMBL" id="DUFG01000006">
    <property type="protein sequence ID" value="HIH07954.1"/>
    <property type="molecule type" value="Genomic_DNA"/>
</dbReference>
<gene>
    <name evidence="2" type="ORF">HA237_01140</name>
    <name evidence="3" type="ORF">J4224_05070</name>
</gene>
<evidence type="ECO:0000313" key="3">
    <source>
        <dbReference type="EMBL" id="MBS3059763.1"/>
    </source>
</evidence>
<dbReference type="EMBL" id="JAGVWF010000077">
    <property type="protein sequence ID" value="MBS3059763.1"/>
    <property type="molecule type" value="Genomic_DNA"/>
</dbReference>
<sequence>MPRKIRKAAKTVANAARRTRLFNRRKTGRRQGKETRLEMPPSFKERHGFLNLDLKTVGNLHRKGRKAIGDSPTWGGPQGVIFADLRAGKERRKNQSPKKKTQK</sequence>
<reference evidence="3" key="3">
    <citation type="submission" date="2021-05" db="EMBL/GenBank/DDBJ databases">
        <title>Protein family content uncovers lineage relationships and bacterial pathway maintenance mechanisms in DPANN archaea.</title>
        <authorList>
            <person name="Castelle C.J."/>
            <person name="Meheust R."/>
            <person name="Jaffe A.L."/>
            <person name="Seitz K."/>
            <person name="Gong X."/>
            <person name="Baker B.J."/>
            <person name="Banfield J.F."/>
        </authorList>
    </citation>
    <scope>NUCLEOTIDE SEQUENCE</scope>
    <source>
        <strain evidence="3">RIFCSPHIGHO2_01_FULL_GW2011_AR10_43_9</strain>
    </source>
</reference>
<dbReference type="Proteomes" id="UP000577419">
    <property type="component" value="Unassembled WGS sequence"/>
</dbReference>
<comment type="caution">
    <text evidence="2">The sequence shown here is derived from an EMBL/GenBank/DDBJ whole genome shotgun (WGS) entry which is preliminary data.</text>
</comment>
<evidence type="ECO:0000256" key="1">
    <source>
        <dbReference type="SAM" id="MobiDB-lite"/>
    </source>
</evidence>
<organism evidence="2 4">
    <name type="scientific">Candidatus Iainarchaeum sp</name>
    <dbReference type="NCBI Taxonomy" id="3101447"/>
    <lineage>
        <taxon>Archaea</taxon>
        <taxon>Candidatus Iainarchaeota</taxon>
        <taxon>Candidatus Iainarchaeia</taxon>
        <taxon>Candidatus Iainarchaeales</taxon>
        <taxon>Candidatus Iainarchaeaceae</taxon>
        <taxon>Candidatus Iainarchaeum</taxon>
    </lineage>
</organism>
<feature type="region of interest" description="Disordered" evidence="1">
    <location>
        <begin position="64"/>
        <end position="103"/>
    </location>
</feature>